<feature type="compositionally biased region" description="Basic and acidic residues" evidence="7">
    <location>
        <begin position="511"/>
        <end position="525"/>
    </location>
</feature>
<feature type="region of interest" description="Disordered" evidence="7">
    <location>
        <begin position="197"/>
        <end position="284"/>
    </location>
</feature>
<sequence>MSEPTDPLSTPKHVQRSFDKKSFGTPPSRNRLLESSISTITSMSAAPAGDDSHGPVQAYAKLEGPDFCYYVRKLEVLLGRHQASDDQEQVDIDLGDSKAVSRRHAKIYYNFMNQSFELQVFGKNGCLIDDEYYAKGQSVPLHHKMVIQIADIEFTFLLPKTAATLAGTIAGSAGSAHNLPVADLAYPLAAPPSMPGFVPGPMDSEAYSGRRTDHGLLPPGSQPIDMMPGHHPQHYPHEPPFPHQQAQSQPPSHRYHHHTQHHHAQQQQPQQQQPSHGPHPVNAITPQRLNLYSAPDAAARHLSYRPIHPRGPPPYPAGQSALNDDGAAATAAEHEARAPAPLSFSQYVRRSMSPADGDAAAPPRNVQRIKRKPSASHGSSSVGPPQRLSNQASSGAKEAQAPLEHPPDGEEYAKPTYSYASLIAQAINETADKKVTLNGIYTYISANYPYYRYTQNGWQNSIRHNLSLNKAFIRVQRADNEPGKGSYWAIADAYKGQYSNGVYKRTRRTKAAMELERARQKEKKASAPATTTPSRSKRKKLLDQASGTGRSCNDNDEDDDGSNTSPADRRSQSFGSDRVTGEKRASPDDAFDSLDDDGDEGDEANMENGSRGTTPSRRSSARPRRRNFVPVQGSTLSTGDEETAEYMSSAQSDNIGGSRHSSHHASPPPQHISADSGPPSQSQAPMAAAVPSGQSAAPVDQSIDVGLAADAASKQSDGDAEEQAAPPKPPANAMRSRSNSVRQPAKSYVAPAPKPISPPTRPSQPRAQKGLAR</sequence>
<dbReference type="InterPro" id="IPR018122">
    <property type="entry name" value="TF_fork_head_CS_1"/>
</dbReference>
<proteinExistence type="predicted"/>
<accession>A0A9W8BDV9</accession>
<keyword evidence="5 6" id="KW-0539">Nucleus</keyword>
<evidence type="ECO:0000256" key="5">
    <source>
        <dbReference type="ARBA" id="ARBA00023242"/>
    </source>
</evidence>
<dbReference type="FunFam" id="1.10.10.10:FF:000030">
    <property type="entry name" value="Forkhead box protein K2"/>
    <property type="match status" value="1"/>
</dbReference>
<dbReference type="EMBL" id="JANBQF010000098">
    <property type="protein sequence ID" value="KAJ2005500.1"/>
    <property type="molecule type" value="Genomic_DNA"/>
</dbReference>
<evidence type="ECO:0000313" key="10">
    <source>
        <dbReference type="EMBL" id="KAJ2005500.1"/>
    </source>
</evidence>
<feature type="DNA-binding region" description="Fork-head" evidence="6">
    <location>
        <begin position="414"/>
        <end position="508"/>
    </location>
</feature>
<evidence type="ECO:0000259" key="9">
    <source>
        <dbReference type="PROSITE" id="PS50039"/>
    </source>
</evidence>
<dbReference type="OrthoDB" id="5954824at2759"/>
<keyword evidence="4" id="KW-0804">Transcription</keyword>
<dbReference type="InterPro" id="IPR030456">
    <property type="entry name" value="TF_fork_head_CS_2"/>
</dbReference>
<feature type="domain" description="FHA" evidence="8">
    <location>
        <begin position="76"/>
        <end position="133"/>
    </location>
</feature>
<feature type="region of interest" description="Disordered" evidence="7">
    <location>
        <begin position="304"/>
        <end position="412"/>
    </location>
</feature>
<dbReference type="Gene3D" id="1.10.10.10">
    <property type="entry name" value="Winged helix-like DNA-binding domain superfamily/Winged helix DNA-binding domain"/>
    <property type="match status" value="1"/>
</dbReference>
<dbReference type="PANTHER" id="PTHR45881">
    <property type="entry name" value="CHECKPOINT SUPPRESSOR 1-LIKE, ISOFORM A-RELATED"/>
    <property type="match status" value="1"/>
</dbReference>
<protein>
    <submittedName>
        <fullName evidence="10">Uncharacterized protein</fullName>
    </submittedName>
</protein>
<dbReference type="GO" id="GO:0005634">
    <property type="term" value="C:nucleus"/>
    <property type="evidence" value="ECO:0007669"/>
    <property type="project" value="UniProtKB-SubCell"/>
</dbReference>
<feature type="compositionally biased region" description="Low complexity" evidence="7">
    <location>
        <begin position="671"/>
        <end position="692"/>
    </location>
</feature>
<dbReference type="SMART" id="SM00339">
    <property type="entry name" value="FH"/>
    <property type="match status" value="1"/>
</dbReference>
<dbReference type="PROSITE" id="PS50039">
    <property type="entry name" value="FORK_HEAD_3"/>
    <property type="match status" value="1"/>
</dbReference>
<keyword evidence="11" id="KW-1185">Reference proteome</keyword>
<dbReference type="SUPFAM" id="SSF46785">
    <property type="entry name" value="Winged helix' DNA-binding domain"/>
    <property type="match status" value="1"/>
</dbReference>
<feature type="compositionally biased region" description="Low complexity" evidence="7">
    <location>
        <begin position="265"/>
        <end position="280"/>
    </location>
</feature>
<feature type="compositionally biased region" description="Basic residues" evidence="7">
    <location>
        <begin position="253"/>
        <end position="264"/>
    </location>
</feature>
<dbReference type="PROSITE" id="PS00657">
    <property type="entry name" value="FORK_HEAD_1"/>
    <property type="match status" value="1"/>
</dbReference>
<comment type="caution">
    <text evidence="10">The sequence shown here is derived from an EMBL/GenBank/DDBJ whole genome shotgun (WGS) entry which is preliminary data.</text>
</comment>
<reference evidence="10" key="1">
    <citation type="submission" date="2022-07" db="EMBL/GenBank/DDBJ databases">
        <title>Phylogenomic reconstructions and comparative analyses of Kickxellomycotina fungi.</title>
        <authorList>
            <person name="Reynolds N.K."/>
            <person name="Stajich J.E."/>
            <person name="Barry K."/>
            <person name="Grigoriev I.V."/>
            <person name="Crous P."/>
            <person name="Smith M.E."/>
        </authorList>
    </citation>
    <scope>NUCLEOTIDE SEQUENCE</scope>
    <source>
        <strain evidence="10">IMI 214461</strain>
    </source>
</reference>
<evidence type="ECO:0000256" key="3">
    <source>
        <dbReference type="ARBA" id="ARBA00023125"/>
    </source>
</evidence>
<dbReference type="Pfam" id="PF00498">
    <property type="entry name" value="FHA"/>
    <property type="match status" value="1"/>
</dbReference>
<feature type="compositionally biased region" description="Pro residues" evidence="7">
    <location>
        <begin position="752"/>
        <end position="762"/>
    </location>
</feature>
<evidence type="ECO:0000256" key="4">
    <source>
        <dbReference type="ARBA" id="ARBA00023163"/>
    </source>
</evidence>
<keyword evidence="3 6" id="KW-0238">DNA-binding</keyword>
<dbReference type="PROSITE" id="PS50006">
    <property type="entry name" value="FHA_DOMAIN"/>
    <property type="match status" value="1"/>
</dbReference>
<dbReference type="InterPro" id="IPR008984">
    <property type="entry name" value="SMAD_FHA_dom_sf"/>
</dbReference>
<dbReference type="PROSITE" id="PS00658">
    <property type="entry name" value="FORK_HEAD_2"/>
    <property type="match status" value="1"/>
</dbReference>
<evidence type="ECO:0000259" key="8">
    <source>
        <dbReference type="PROSITE" id="PS50006"/>
    </source>
</evidence>
<evidence type="ECO:0000256" key="1">
    <source>
        <dbReference type="ARBA" id="ARBA00004123"/>
    </source>
</evidence>
<dbReference type="InterPro" id="IPR036388">
    <property type="entry name" value="WH-like_DNA-bd_sf"/>
</dbReference>
<feature type="compositionally biased region" description="Polar residues" evidence="7">
    <location>
        <begin position="646"/>
        <end position="655"/>
    </location>
</feature>
<comment type="subcellular location">
    <subcellularLocation>
        <location evidence="1 6">Nucleus</location>
    </subcellularLocation>
</comment>
<evidence type="ECO:0000313" key="11">
    <source>
        <dbReference type="Proteomes" id="UP001150907"/>
    </source>
</evidence>
<dbReference type="GO" id="GO:0006357">
    <property type="term" value="P:regulation of transcription by RNA polymerase II"/>
    <property type="evidence" value="ECO:0007669"/>
    <property type="project" value="UniProtKB-ARBA"/>
</dbReference>
<dbReference type="SMART" id="SM00240">
    <property type="entry name" value="FHA"/>
    <property type="match status" value="1"/>
</dbReference>
<gene>
    <name evidence="10" type="ORF">H4R26_001923</name>
</gene>
<feature type="region of interest" description="Disordered" evidence="7">
    <location>
        <begin position="510"/>
        <end position="773"/>
    </location>
</feature>
<feature type="domain" description="Fork-head" evidence="9">
    <location>
        <begin position="414"/>
        <end position="508"/>
    </location>
</feature>
<evidence type="ECO:0000256" key="2">
    <source>
        <dbReference type="ARBA" id="ARBA00023015"/>
    </source>
</evidence>
<feature type="compositionally biased region" description="Low complexity" evidence="7">
    <location>
        <begin position="609"/>
        <end position="618"/>
    </location>
</feature>
<dbReference type="InterPro" id="IPR036390">
    <property type="entry name" value="WH_DNA-bd_sf"/>
</dbReference>
<dbReference type="InterPro" id="IPR001766">
    <property type="entry name" value="Fork_head_dom"/>
</dbReference>
<dbReference type="Pfam" id="PF00250">
    <property type="entry name" value="Forkhead"/>
    <property type="match status" value="1"/>
</dbReference>
<dbReference type="Proteomes" id="UP001150907">
    <property type="component" value="Unassembled WGS sequence"/>
</dbReference>
<name>A0A9W8BDV9_9FUNG</name>
<dbReference type="SUPFAM" id="SSF49879">
    <property type="entry name" value="SMAD/FHA domain"/>
    <property type="match status" value="1"/>
</dbReference>
<dbReference type="Gene3D" id="2.60.200.20">
    <property type="match status" value="1"/>
</dbReference>
<evidence type="ECO:0000256" key="6">
    <source>
        <dbReference type="PROSITE-ProRule" id="PRU00089"/>
    </source>
</evidence>
<dbReference type="InterPro" id="IPR000253">
    <property type="entry name" value="FHA_dom"/>
</dbReference>
<dbReference type="GO" id="GO:0003700">
    <property type="term" value="F:DNA-binding transcription factor activity"/>
    <property type="evidence" value="ECO:0007669"/>
    <property type="project" value="InterPro"/>
</dbReference>
<dbReference type="GO" id="GO:0043565">
    <property type="term" value="F:sequence-specific DNA binding"/>
    <property type="evidence" value="ECO:0007669"/>
    <property type="project" value="InterPro"/>
</dbReference>
<keyword evidence="2" id="KW-0805">Transcription regulation</keyword>
<dbReference type="CDD" id="cd20024">
    <property type="entry name" value="FH_FOXJ2-like"/>
    <property type="match status" value="1"/>
</dbReference>
<organism evidence="10 11">
    <name type="scientific">Coemansia thaxteri</name>
    <dbReference type="NCBI Taxonomy" id="2663907"/>
    <lineage>
        <taxon>Eukaryota</taxon>
        <taxon>Fungi</taxon>
        <taxon>Fungi incertae sedis</taxon>
        <taxon>Zoopagomycota</taxon>
        <taxon>Kickxellomycotina</taxon>
        <taxon>Kickxellomycetes</taxon>
        <taxon>Kickxellales</taxon>
        <taxon>Kickxellaceae</taxon>
        <taxon>Coemansia</taxon>
    </lineage>
</organism>
<evidence type="ECO:0000256" key="7">
    <source>
        <dbReference type="SAM" id="MobiDB-lite"/>
    </source>
</evidence>
<dbReference type="PRINTS" id="PR00053">
    <property type="entry name" value="FORKHEAD"/>
</dbReference>
<feature type="compositionally biased region" description="Acidic residues" evidence="7">
    <location>
        <begin position="589"/>
        <end position="605"/>
    </location>
</feature>
<dbReference type="AlphaFoldDB" id="A0A9W8BDV9"/>
<feature type="compositionally biased region" description="Polar residues" evidence="7">
    <location>
        <begin position="376"/>
        <end position="394"/>
    </location>
</feature>
<dbReference type="CDD" id="cd22701">
    <property type="entry name" value="FHA_FKH1-like"/>
    <property type="match status" value="1"/>
</dbReference>
<feature type="region of interest" description="Disordered" evidence="7">
    <location>
        <begin position="1"/>
        <end position="36"/>
    </location>
</feature>
<feature type="compositionally biased region" description="Low complexity" evidence="7">
    <location>
        <begin position="243"/>
        <end position="252"/>
    </location>
</feature>